<dbReference type="CDD" id="cd00081">
    <property type="entry name" value="Hint"/>
    <property type="match status" value="1"/>
</dbReference>
<evidence type="ECO:0000313" key="5">
    <source>
        <dbReference type="EMBL" id="CAP35086.1"/>
    </source>
</evidence>
<dbReference type="Pfam" id="PF01079">
    <property type="entry name" value="Hint"/>
    <property type="match status" value="1"/>
</dbReference>
<feature type="domain" description="Hint" evidence="3">
    <location>
        <begin position="1115"/>
        <end position="1159"/>
    </location>
</feature>
<reference evidence="5 6" key="1">
    <citation type="journal article" date="2003" name="PLoS Biol.">
        <title>The genome sequence of Caenorhabditis briggsae: a platform for comparative genomics.</title>
        <authorList>
            <person name="Stein L.D."/>
            <person name="Bao Z."/>
            <person name="Blasiar D."/>
            <person name="Blumenthal T."/>
            <person name="Brent M.R."/>
            <person name="Chen N."/>
            <person name="Chinwalla A."/>
            <person name="Clarke L."/>
            <person name="Clee C."/>
            <person name="Coghlan A."/>
            <person name="Coulson A."/>
            <person name="D'Eustachio P."/>
            <person name="Fitch D.H."/>
            <person name="Fulton L.A."/>
            <person name="Fulton R.E."/>
            <person name="Griffiths-Jones S."/>
            <person name="Harris T.W."/>
            <person name="Hillier L.W."/>
            <person name="Kamath R."/>
            <person name="Kuwabara P.E."/>
            <person name="Mardis E.R."/>
            <person name="Marra M.A."/>
            <person name="Miner T.L."/>
            <person name="Minx P."/>
            <person name="Mullikin J.C."/>
            <person name="Plumb R.W."/>
            <person name="Rogers J."/>
            <person name="Schein J.E."/>
            <person name="Sohrmann M."/>
            <person name="Spieth J."/>
            <person name="Stajich J.E."/>
            <person name="Wei C."/>
            <person name="Willey D."/>
            <person name="Wilson R.K."/>
            <person name="Durbin R."/>
            <person name="Waterston R.H."/>
        </authorList>
    </citation>
    <scope>NUCLEOTIDE SEQUENCE [LARGE SCALE GENOMIC DNA]</scope>
    <source>
        <strain evidence="5 6">AF16</strain>
    </source>
</reference>
<name>A8XR11_CAEBR</name>
<dbReference type="PROSITE" id="PS50817">
    <property type="entry name" value="INTEIN_N_TER"/>
    <property type="match status" value="1"/>
</dbReference>
<feature type="transmembrane region" description="Helical" evidence="2">
    <location>
        <begin position="7"/>
        <end position="29"/>
    </location>
</feature>
<dbReference type="InterPro" id="IPR009545">
    <property type="entry name" value="Claudin-like"/>
</dbReference>
<evidence type="ECO:0000256" key="1">
    <source>
        <dbReference type="SAM" id="MobiDB-lite"/>
    </source>
</evidence>
<dbReference type="InterPro" id="IPR036844">
    <property type="entry name" value="Hint_dom_sf"/>
</dbReference>
<evidence type="ECO:0000313" key="7">
    <source>
        <dbReference type="WormBase" id="CBG17433"/>
    </source>
</evidence>
<protein>
    <submittedName>
        <fullName evidence="5">Protein CBR-GRD-1</fullName>
    </submittedName>
</protein>
<proteinExistence type="predicted"/>
<dbReference type="PANTHER" id="PTHR46706">
    <property type="entry name" value="PROTEIN QUA-1-RELATED"/>
    <property type="match status" value="1"/>
</dbReference>
<dbReference type="Gene3D" id="2.170.16.10">
    <property type="entry name" value="Hedgehog/Intein (Hint) domain"/>
    <property type="match status" value="1"/>
</dbReference>
<dbReference type="STRING" id="6238.A8XR11"/>
<dbReference type="KEGG" id="cbr:CBG_17433"/>
<gene>
    <name evidence="7" type="primary">grd-1</name>
    <name evidence="5" type="synonym">Cbr-grd-1</name>
    <name evidence="7" type="ORF">CBG17433</name>
    <name evidence="5" type="ORF">CBG_17433</name>
</gene>
<dbReference type="Pfam" id="PF06653">
    <property type="entry name" value="Claudin_3"/>
    <property type="match status" value="1"/>
</dbReference>
<dbReference type="eggNOG" id="KOG3638">
    <property type="taxonomic scope" value="Eukaryota"/>
</dbReference>
<sequence length="1210" mass="131683">MLLPYACVTALVFLSIIFSGISLFTYGWATIRPFNPLYPLIDDDEILLGLVPFDPDTPFGWLVATCIFMYLNFACSILTFLFCVIGAIIFILRGDSRYQKYIYVILCGSTFLTGLFGAVAFVIFVASYHEELENYFYGDVSFIQRRAQLHYHISFESIISKSNFAISTHYHGTHSCRVHDNNHYYLVYETPIQYDPFNMRTEDYLSSIDSADPLGSTKPPNLRGDFPDIREDSTAGEDLSIQPPIDSILQYPNKFAWPDPDEEISKKIMKAEEEAIQSMNELMESVTEISIMNSMVNATDGLNITEIELPNPSPIPRNFANLREKDRLPENTHCDKEQKDGNKCCDGRLASTMRDAMRHMATSPDFGKGKEGIIASELQQKVQQRFKKSYEVIVSRSDFVVSSYNGGDTFCKFENKGFYILAYSTPKQYDIDEKEDEMELAATSNKEPLGSNETMFENEAPWHIPLQLERSGERAGYPVGSHCTEARTGSKCCSLILFNAMKTGYDNHVATSNFDAYDIRNISKAVQWNVEEVLQHSAEVIVSLDDFAYATYNNNSYICKYRVDKYYMLAYTTPNHDLDDYDEMALTKIETEPEAQLVFPSVDRSTNQVPFQNTPAPYWTTPRPIPTQVFQPIQYTQQPMYHQQQQQPVYNQQQQFFNQQPMYHLQPSFNQAPLPYHYPGQASQFNPFLANSFHRSKRQIGASPYPIHQNVYNDIGSAKPFNCPAGLSGLSGMACCDGGLQFEANKVIDQAKQAPDFDKHNTRNLAKLMTRAVQKRFGTTFESIVAEADFSWGTNKFNGRTCKIDNDGYTALTYQSSSKPPPPSDFLDIPGDPTLGGPTGSSGGGGGGGAGGNGGGGGGGSGGSGGAASADASSGGGGNGGGGNGGGGNGGGGNGGAAGNGNGAAGGNGNGAAAGNGNGGGAGNGNGAGAGNGNGAGAGDASAAAAAAHAQAAAAAQAQAAASAAAQQAAAAAAANAAQQAAAAAAAANSNDAFSALAAAAGGACFSLDTWVTTPSGKKRMDQIDIGDYVLTAGLDETYFTPITLWIHREPERVQEFLTIMTEYGKTLRMTARHFMYRNKCGNSYQKYIKILPHDAEAIFAEDLRVGDCVVVMYRGKFHQQKIESIIKNVRTGIYSPLTNNGRIIVNDMLSSCYSEVQQNTLQTTFFWAYDKLRNKLTEFFGDLYNKKIELPTGTTLSKEIMSLVLPIRK</sequence>
<dbReference type="WormBase" id="CBG17433">
    <property type="protein sequence ID" value="CBP45025"/>
    <property type="gene ID" value="WBGene00037055"/>
    <property type="gene designation" value="Cbr-grd-1"/>
</dbReference>
<keyword evidence="2" id="KW-0812">Transmembrane</keyword>
<dbReference type="HOGENOM" id="CLU_012683_0_0_1"/>
<dbReference type="FunCoup" id="A8XR11">
    <property type="interactions" value="393"/>
</dbReference>
<dbReference type="MEROPS" id="C46.A02"/>
<dbReference type="InterPro" id="IPR007284">
    <property type="entry name" value="Ground-like_dom"/>
</dbReference>
<dbReference type="SUPFAM" id="SSF51294">
    <property type="entry name" value="Hedgehog/intein (Hint) domain"/>
    <property type="match status" value="1"/>
</dbReference>
<evidence type="ECO:0000313" key="6">
    <source>
        <dbReference type="Proteomes" id="UP000008549"/>
    </source>
</evidence>
<dbReference type="GO" id="GO:0016539">
    <property type="term" value="P:intein-mediated protein splicing"/>
    <property type="evidence" value="ECO:0007669"/>
    <property type="project" value="InterPro"/>
</dbReference>
<dbReference type="OMA" id="GMACCDG"/>
<accession>A8XR11</accession>
<dbReference type="SMART" id="SM00305">
    <property type="entry name" value="HintC"/>
    <property type="match status" value="1"/>
</dbReference>
<dbReference type="SMART" id="SM00306">
    <property type="entry name" value="HintN"/>
    <property type="match status" value="1"/>
</dbReference>
<dbReference type="InterPro" id="IPR006141">
    <property type="entry name" value="Intein_N"/>
</dbReference>
<keyword evidence="2" id="KW-1133">Transmembrane helix</keyword>
<dbReference type="InParanoid" id="A8XR11"/>
<dbReference type="GO" id="GO:0031012">
    <property type="term" value="C:extracellular matrix"/>
    <property type="evidence" value="ECO:0000318"/>
    <property type="project" value="GO_Central"/>
</dbReference>
<dbReference type="RefSeq" id="XP_002644028.1">
    <property type="nucleotide sequence ID" value="XM_002643982.1"/>
</dbReference>
<dbReference type="InterPro" id="IPR001767">
    <property type="entry name" value="Hedgehog_Hint"/>
</dbReference>
<keyword evidence="2" id="KW-0472">Membrane</keyword>
<evidence type="ECO:0000259" key="4">
    <source>
        <dbReference type="SMART" id="SM00306"/>
    </source>
</evidence>
<dbReference type="GeneID" id="8586021"/>
<feature type="domain" description="Hint" evidence="4">
    <location>
        <begin position="1003"/>
        <end position="1114"/>
    </location>
</feature>
<dbReference type="InterPro" id="IPR003586">
    <property type="entry name" value="Hint_dom_C"/>
</dbReference>
<evidence type="ECO:0000259" key="3">
    <source>
        <dbReference type="SMART" id="SM00305"/>
    </source>
</evidence>
<keyword evidence="6" id="KW-1185">Reference proteome</keyword>
<evidence type="ECO:0000256" key="2">
    <source>
        <dbReference type="SAM" id="Phobius"/>
    </source>
</evidence>
<feature type="transmembrane region" description="Helical" evidence="2">
    <location>
        <begin position="101"/>
        <end position="126"/>
    </location>
</feature>
<dbReference type="CTD" id="8586021"/>
<feature type="transmembrane region" description="Helical" evidence="2">
    <location>
        <begin position="59"/>
        <end position="92"/>
    </location>
</feature>
<dbReference type="PANTHER" id="PTHR46706:SF7">
    <property type="entry name" value="GROUNDHOG (HEDGEHOG-LIKE FAMILY)-RELATED"/>
    <property type="match status" value="1"/>
</dbReference>
<dbReference type="InterPro" id="IPR003587">
    <property type="entry name" value="Hint_dom_N"/>
</dbReference>
<dbReference type="GO" id="GO:0016540">
    <property type="term" value="P:protein autoprocessing"/>
    <property type="evidence" value="ECO:0007669"/>
    <property type="project" value="InterPro"/>
</dbReference>
<feature type="region of interest" description="Disordered" evidence="1">
    <location>
        <begin position="813"/>
        <end position="877"/>
    </location>
</feature>
<dbReference type="Proteomes" id="UP000008549">
    <property type="component" value="Unassembled WGS sequence"/>
</dbReference>
<organism evidence="5 6">
    <name type="scientific">Caenorhabditis briggsae</name>
    <dbReference type="NCBI Taxonomy" id="6238"/>
    <lineage>
        <taxon>Eukaryota</taxon>
        <taxon>Metazoa</taxon>
        <taxon>Ecdysozoa</taxon>
        <taxon>Nematoda</taxon>
        <taxon>Chromadorea</taxon>
        <taxon>Rhabditida</taxon>
        <taxon>Rhabditina</taxon>
        <taxon>Rhabditomorpha</taxon>
        <taxon>Rhabditoidea</taxon>
        <taxon>Rhabditidae</taxon>
        <taxon>Peloderinae</taxon>
        <taxon>Caenorhabditis</taxon>
    </lineage>
</organism>
<dbReference type="EMBL" id="HE600924">
    <property type="protein sequence ID" value="CAP35086.1"/>
    <property type="molecule type" value="Genomic_DNA"/>
</dbReference>
<reference evidence="5 6" key="2">
    <citation type="journal article" date="2011" name="PLoS Genet.">
        <title>Caenorhabditis briggsae recombinant inbred line genotypes reveal inter-strain incompatibility and the evolution of recombination.</title>
        <authorList>
            <person name="Ross J.A."/>
            <person name="Koboldt D.C."/>
            <person name="Staisch J.E."/>
            <person name="Chamberlin H.M."/>
            <person name="Gupta B.P."/>
            <person name="Miller R.D."/>
            <person name="Baird S.E."/>
            <person name="Haag E.S."/>
        </authorList>
    </citation>
    <scope>NUCLEOTIDE SEQUENCE [LARGE SCALE GENOMIC DNA]</scope>
    <source>
        <strain evidence="5 6">AF16</strain>
    </source>
</reference>
<feature type="compositionally biased region" description="Gly residues" evidence="1">
    <location>
        <begin position="837"/>
        <end position="866"/>
    </location>
</feature>
<dbReference type="Pfam" id="PF04155">
    <property type="entry name" value="Ground-like"/>
    <property type="match status" value="3"/>
</dbReference>
<dbReference type="InterPro" id="IPR052140">
    <property type="entry name" value="Dev_Signal_Hedgehog-like"/>
</dbReference>
<dbReference type="AlphaFoldDB" id="A8XR11"/>
<dbReference type="FunFam" id="2.170.16.10:FF:000016">
    <property type="entry name" value="GRounDhog (Hedgehog-like family)"/>
    <property type="match status" value="1"/>
</dbReference>